<name>A0A1T5HU28_9BACT</name>
<dbReference type="EMBL" id="FUYV01000025">
    <property type="protein sequence ID" value="SKC24000.1"/>
    <property type="molecule type" value="Genomic_DNA"/>
</dbReference>
<dbReference type="SUPFAM" id="SSF55781">
    <property type="entry name" value="GAF domain-like"/>
    <property type="match status" value="1"/>
</dbReference>
<dbReference type="InterPro" id="IPR001932">
    <property type="entry name" value="PPM-type_phosphatase-like_dom"/>
</dbReference>
<feature type="domain" description="PPM-type phosphatase" evidence="2">
    <location>
        <begin position="225"/>
        <end position="441"/>
    </location>
</feature>
<dbReference type="InterPro" id="IPR036457">
    <property type="entry name" value="PPM-type-like_dom_sf"/>
</dbReference>
<evidence type="ECO:0000313" key="3">
    <source>
        <dbReference type="EMBL" id="SKC24000.1"/>
    </source>
</evidence>
<organism evidence="3 4">
    <name type="scientific">Alkalitalea saponilacus</name>
    <dbReference type="NCBI Taxonomy" id="889453"/>
    <lineage>
        <taxon>Bacteria</taxon>
        <taxon>Pseudomonadati</taxon>
        <taxon>Bacteroidota</taxon>
        <taxon>Bacteroidia</taxon>
        <taxon>Marinilabiliales</taxon>
        <taxon>Marinilabiliaceae</taxon>
        <taxon>Alkalitalea</taxon>
    </lineage>
</organism>
<dbReference type="SUPFAM" id="SSF81606">
    <property type="entry name" value="PP2C-like"/>
    <property type="match status" value="1"/>
</dbReference>
<dbReference type="AlphaFoldDB" id="A0A1T5HU28"/>
<evidence type="ECO:0000259" key="2">
    <source>
        <dbReference type="SMART" id="SM00331"/>
    </source>
</evidence>
<dbReference type="Proteomes" id="UP000191055">
    <property type="component" value="Unassembled WGS sequence"/>
</dbReference>
<dbReference type="Pfam" id="PF07228">
    <property type="entry name" value="SpoIIE"/>
    <property type="match status" value="1"/>
</dbReference>
<dbReference type="PANTHER" id="PTHR43156:SF2">
    <property type="entry name" value="STAGE II SPORULATION PROTEIN E"/>
    <property type="match status" value="1"/>
</dbReference>
<accession>A0A1T5HU28</accession>
<protein>
    <submittedName>
        <fullName evidence="3">Sigma-B regulation protein RsbU (Phosphoserine phosphatase)</fullName>
    </submittedName>
</protein>
<dbReference type="PANTHER" id="PTHR43156">
    <property type="entry name" value="STAGE II SPORULATION PROTEIN E-RELATED"/>
    <property type="match status" value="1"/>
</dbReference>
<sequence>MFKSDDLSMICYLTTYIFFVNLVCRRTGKRVIMITHTRKRRIRLYKDRLNILLDLAQTINEDHNIEDLLSEFEILLREELDVGKILVYTNTEGVWSNLLNSGVTPEEVAGIDVERDLTVFKGIENITLTPPENLKGFDAIIPLFHRFKAIGYVLIGDVEEEQQGISPTIKHLKLIQIISNLIIVFIENKRMHAELLEQQVMKKELELASRIQNQLIPGPADLPQHRKLAIHTLYHPHYGVGGDYYDFVKLSRNTIGFCVADVSGKGISAALLMSNFQAVIRSAFTSRVKMKKLIHQLNKRVNESANSEKFITIFIGKYNILTRRLSYVNAGHLPPLLFEPQKGHLISLDKGCIGLGMLDTIPVIETGRVTVSRGSKLLAFTDGLVELERGDEITSGLNAVEKIISNSQSIDTNIEEIRKFISKHVDRQSIFDDISVVGMAFY</sequence>
<keyword evidence="1" id="KW-0378">Hydrolase</keyword>
<evidence type="ECO:0000313" key="4">
    <source>
        <dbReference type="Proteomes" id="UP000191055"/>
    </source>
</evidence>
<evidence type="ECO:0000256" key="1">
    <source>
        <dbReference type="ARBA" id="ARBA00022801"/>
    </source>
</evidence>
<gene>
    <name evidence="3" type="ORF">SAMN03080601_03288</name>
</gene>
<dbReference type="SMART" id="SM00331">
    <property type="entry name" value="PP2C_SIG"/>
    <property type="match status" value="1"/>
</dbReference>
<dbReference type="GO" id="GO:0016791">
    <property type="term" value="F:phosphatase activity"/>
    <property type="evidence" value="ECO:0007669"/>
    <property type="project" value="TreeGrafter"/>
</dbReference>
<proteinExistence type="predicted"/>
<keyword evidence="4" id="KW-1185">Reference proteome</keyword>
<dbReference type="STRING" id="889453.SAMN03080601_03288"/>
<dbReference type="Gene3D" id="3.60.40.10">
    <property type="entry name" value="PPM-type phosphatase domain"/>
    <property type="match status" value="1"/>
</dbReference>
<reference evidence="3 4" key="1">
    <citation type="submission" date="2017-02" db="EMBL/GenBank/DDBJ databases">
        <authorList>
            <person name="Peterson S.W."/>
        </authorList>
    </citation>
    <scope>NUCLEOTIDE SEQUENCE [LARGE SCALE GENOMIC DNA]</scope>
    <source>
        <strain evidence="3 4">DSM 24412</strain>
    </source>
</reference>
<dbReference type="InterPro" id="IPR052016">
    <property type="entry name" value="Bact_Sigma-Reg"/>
</dbReference>